<dbReference type="RefSeq" id="WP_188595966.1">
    <property type="nucleotide sequence ID" value="NZ_BMNL01000001.1"/>
</dbReference>
<proteinExistence type="predicted"/>
<organism evidence="1 2">
    <name type="scientific">Thermocladium modestius</name>
    <dbReference type="NCBI Taxonomy" id="62609"/>
    <lineage>
        <taxon>Archaea</taxon>
        <taxon>Thermoproteota</taxon>
        <taxon>Thermoprotei</taxon>
        <taxon>Thermoproteales</taxon>
        <taxon>Thermoproteaceae</taxon>
        <taxon>Thermocladium</taxon>
    </lineage>
</organism>
<comment type="caution">
    <text evidence="1">The sequence shown here is derived from an EMBL/GenBank/DDBJ whole genome shotgun (WGS) entry which is preliminary data.</text>
</comment>
<dbReference type="AlphaFoldDB" id="A0A830GX44"/>
<gene>
    <name evidence="1" type="ORF">GCM10007981_06230</name>
</gene>
<dbReference type="EMBL" id="BMNL01000001">
    <property type="protein sequence ID" value="GGP20008.1"/>
    <property type="molecule type" value="Genomic_DNA"/>
</dbReference>
<accession>A0A830GX44</accession>
<keyword evidence="2" id="KW-1185">Reference proteome</keyword>
<reference evidence="1" key="1">
    <citation type="journal article" date="2014" name="Int. J. Syst. Evol. Microbiol.">
        <title>Complete genome sequence of Corynebacterium casei LMG S-19264T (=DSM 44701T), isolated from a smear-ripened cheese.</title>
        <authorList>
            <consortium name="US DOE Joint Genome Institute (JGI-PGF)"/>
            <person name="Walter F."/>
            <person name="Albersmeier A."/>
            <person name="Kalinowski J."/>
            <person name="Ruckert C."/>
        </authorList>
    </citation>
    <scope>NUCLEOTIDE SEQUENCE</scope>
    <source>
        <strain evidence="1">JCM 10088</strain>
    </source>
</reference>
<protein>
    <submittedName>
        <fullName evidence="1">Uncharacterized protein</fullName>
    </submittedName>
</protein>
<name>A0A830GX44_9CREN</name>
<evidence type="ECO:0000313" key="1">
    <source>
        <dbReference type="EMBL" id="GGP20008.1"/>
    </source>
</evidence>
<dbReference type="OrthoDB" id="25657at2157"/>
<reference evidence="1" key="2">
    <citation type="submission" date="2020-09" db="EMBL/GenBank/DDBJ databases">
        <authorList>
            <person name="Sun Q."/>
            <person name="Ohkuma M."/>
        </authorList>
    </citation>
    <scope>NUCLEOTIDE SEQUENCE</scope>
    <source>
        <strain evidence="1">JCM 10088</strain>
    </source>
</reference>
<sequence>MRLVVERKDDLVVVEDGLYSREFKTVDDALSFIREKFMSDDCEHKHWYIRFPLSRLLDFAKFIYDNGLRGKPFSEAAARYFKQRGLSSSNVRALMPTLTDLGLVRNGEIGEELMELGMMISKGRLMEAATLLGRAAARNCVLRDMMQLPIDEAAAKHGLSRRDEIEYTRQLMEFIRSSGLTACGRFVDQFFYNSCEGFDISNHCIPSLLLRLMQYLISIGKPQELREIVNPPELYSVASVKDGYIYVSRRDGDIPVMRVMGDFKVFESSAFVPSVRNWLADMEPAVLRSLKEEAPHVAVLLPFLVNVNGCHQRKILLGIYSGDGSVAVKIHDLKDLWNP</sequence>
<dbReference type="Proteomes" id="UP000610960">
    <property type="component" value="Unassembled WGS sequence"/>
</dbReference>
<evidence type="ECO:0000313" key="2">
    <source>
        <dbReference type="Proteomes" id="UP000610960"/>
    </source>
</evidence>